<reference evidence="1 2" key="1">
    <citation type="submission" date="2019-03" db="EMBL/GenBank/DDBJ databases">
        <title>This is whole genome sequence of Paenibacillus sp MS74 strain.</title>
        <authorList>
            <person name="Trinh H.N."/>
        </authorList>
    </citation>
    <scope>NUCLEOTIDE SEQUENCE [LARGE SCALE GENOMIC DNA]</scope>
    <source>
        <strain evidence="1 2">MS74</strain>
    </source>
</reference>
<dbReference type="OrthoDB" id="2083567at2"/>
<gene>
    <name evidence="1" type="ORF">E1757_22090</name>
</gene>
<accession>A0A4R5KL85</accession>
<evidence type="ECO:0000313" key="2">
    <source>
        <dbReference type="Proteomes" id="UP000295636"/>
    </source>
</evidence>
<proteinExistence type="predicted"/>
<name>A0A4R5KL85_9BACL</name>
<protein>
    <submittedName>
        <fullName evidence="1">Uncharacterized protein</fullName>
    </submittedName>
</protein>
<comment type="caution">
    <text evidence="1">The sequence shown here is derived from an EMBL/GenBank/DDBJ whole genome shotgun (WGS) entry which is preliminary data.</text>
</comment>
<dbReference type="RefSeq" id="WP_133232144.1">
    <property type="nucleotide sequence ID" value="NZ_SMRT01000011.1"/>
</dbReference>
<evidence type="ECO:0000313" key="1">
    <source>
        <dbReference type="EMBL" id="TDF95210.1"/>
    </source>
</evidence>
<sequence>MSDQLFSEMYDLFRITSVHPKWISGVNSQGHPFWRTLPVFITNQLITFLELSAEGVGRKKSREFVTHQYLAATIDKYMAIAFGLYNDDTLDLLPYALLHTGHMERYSNPRTIGQWHVLCELIDNDRKYTINPHGVVIDCYNAGEVDQIILVEQDGYILFKVHYSNPGVLIDNKGIMVDSSTGADFCGYFTPTLLPQSYFLQCSDEVAFEFDLYSFILECYADIVCGSESVNRRFRKRDVINKGIVEMTEESESDSHKLGIRFIPRNIHRKIQTGTQNKAEYDLELKKYFVTGHIRKLPNGHSASREAISHASEYGIDLPQGFTFVKPYESGEEKVRTHYIKRVEES</sequence>
<dbReference type="EMBL" id="SMRT01000011">
    <property type="protein sequence ID" value="TDF95210.1"/>
    <property type="molecule type" value="Genomic_DNA"/>
</dbReference>
<dbReference type="AlphaFoldDB" id="A0A4R5KL85"/>
<keyword evidence="2" id="KW-1185">Reference proteome</keyword>
<organism evidence="1 2">
    <name type="scientific">Paenibacillus piri</name>
    <dbReference type="NCBI Taxonomy" id="2547395"/>
    <lineage>
        <taxon>Bacteria</taxon>
        <taxon>Bacillati</taxon>
        <taxon>Bacillota</taxon>
        <taxon>Bacilli</taxon>
        <taxon>Bacillales</taxon>
        <taxon>Paenibacillaceae</taxon>
        <taxon>Paenibacillus</taxon>
    </lineage>
</organism>
<dbReference type="Proteomes" id="UP000295636">
    <property type="component" value="Unassembled WGS sequence"/>
</dbReference>